<protein>
    <submittedName>
        <fullName evidence="1">Uncharacterized protein</fullName>
    </submittedName>
</protein>
<dbReference type="EMBL" id="CACTIH010003769">
    <property type="protein sequence ID" value="CAA2984549.1"/>
    <property type="molecule type" value="Genomic_DNA"/>
</dbReference>
<evidence type="ECO:0000313" key="1">
    <source>
        <dbReference type="EMBL" id="CAA2984549.1"/>
    </source>
</evidence>
<reference evidence="1 2" key="1">
    <citation type="submission" date="2019-12" db="EMBL/GenBank/DDBJ databases">
        <authorList>
            <person name="Alioto T."/>
            <person name="Alioto T."/>
            <person name="Gomez Garrido J."/>
        </authorList>
    </citation>
    <scope>NUCLEOTIDE SEQUENCE [LARGE SCALE GENOMIC DNA]</scope>
</reference>
<name>A0A8S0RZE8_OLEEU</name>
<gene>
    <name evidence="1" type="ORF">OLEA9_A033971</name>
</gene>
<dbReference type="Proteomes" id="UP000594638">
    <property type="component" value="Unassembled WGS sequence"/>
</dbReference>
<organism evidence="1 2">
    <name type="scientific">Olea europaea subsp. europaea</name>
    <dbReference type="NCBI Taxonomy" id="158383"/>
    <lineage>
        <taxon>Eukaryota</taxon>
        <taxon>Viridiplantae</taxon>
        <taxon>Streptophyta</taxon>
        <taxon>Embryophyta</taxon>
        <taxon>Tracheophyta</taxon>
        <taxon>Spermatophyta</taxon>
        <taxon>Magnoliopsida</taxon>
        <taxon>eudicotyledons</taxon>
        <taxon>Gunneridae</taxon>
        <taxon>Pentapetalae</taxon>
        <taxon>asterids</taxon>
        <taxon>lamiids</taxon>
        <taxon>Lamiales</taxon>
        <taxon>Oleaceae</taxon>
        <taxon>Oleeae</taxon>
        <taxon>Olea</taxon>
    </lineage>
</organism>
<keyword evidence="2" id="KW-1185">Reference proteome</keyword>
<sequence>MQPDFQAFLGSLWARCAGHVRDASWPRQGHKQIFNQTKEGWCTGHVMRPGTFLGILDNFWDTVYMLNSREVMATARMQPDFRAFFGRSRPGHIQALCLGTTGTVPDFQAVVGSILISRHFYIVYWTWCTGHGLDAAGMQPDFQAFLDSFWDTVFCGYDVQPIFGTRPSLGKDTALFSGISWQFLGLGVQAMFGTRRGMFVGTVYKPCPGRIQAAAGTSPNFQAFLGNFWDSVCRPCPGRVMAKAGTEPACLINSGQFRDHGVQAMSRTRQFVDIVWRLSPGRILAAIETRPDFQAFLVPQINPSFAFRPVPPLVGAGTVHGSGDGDDEEKVYGL</sequence>
<proteinExistence type="predicted"/>
<dbReference type="AlphaFoldDB" id="A0A8S0RZE8"/>
<dbReference type="Gramene" id="OE9A033971T1">
    <property type="protein sequence ID" value="OE9A033971C1"/>
    <property type="gene ID" value="OE9A033971"/>
</dbReference>
<evidence type="ECO:0000313" key="2">
    <source>
        <dbReference type="Proteomes" id="UP000594638"/>
    </source>
</evidence>
<comment type="caution">
    <text evidence="1">The sequence shown here is derived from an EMBL/GenBank/DDBJ whole genome shotgun (WGS) entry which is preliminary data.</text>
</comment>
<accession>A0A8S0RZE8</accession>